<evidence type="ECO:0000256" key="1">
    <source>
        <dbReference type="ARBA" id="ARBA00023002"/>
    </source>
</evidence>
<feature type="domain" description="Aldehyde dehydrogenase" evidence="3">
    <location>
        <begin position="6"/>
        <end position="258"/>
    </location>
</feature>
<organism evidence="4 5">
    <name type="scientific">Microbispora siamensis</name>
    <dbReference type="NCBI Taxonomy" id="564413"/>
    <lineage>
        <taxon>Bacteria</taxon>
        <taxon>Bacillati</taxon>
        <taxon>Actinomycetota</taxon>
        <taxon>Actinomycetes</taxon>
        <taxon>Streptosporangiales</taxon>
        <taxon>Streptosporangiaceae</taxon>
        <taxon>Microbispora</taxon>
    </lineage>
</organism>
<evidence type="ECO:0000256" key="2">
    <source>
        <dbReference type="SAM" id="MobiDB-lite"/>
    </source>
</evidence>
<dbReference type="Pfam" id="PF00171">
    <property type="entry name" value="Aldedh"/>
    <property type="match status" value="1"/>
</dbReference>
<dbReference type="Gene3D" id="3.40.309.10">
    <property type="entry name" value="Aldehyde Dehydrogenase, Chain A, domain 2"/>
    <property type="match status" value="1"/>
</dbReference>
<keyword evidence="5" id="KW-1185">Reference proteome</keyword>
<feature type="compositionally biased region" description="Low complexity" evidence="2">
    <location>
        <begin position="459"/>
        <end position="476"/>
    </location>
</feature>
<name>A0ABQ4GIU8_9ACTN</name>
<dbReference type="Proteomes" id="UP000660454">
    <property type="component" value="Unassembled WGS sequence"/>
</dbReference>
<accession>A0ABQ4GIU8</accession>
<dbReference type="Gene3D" id="3.40.605.10">
    <property type="entry name" value="Aldehyde Dehydrogenase, Chain A, domain 1"/>
    <property type="match status" value="1"/>
</dbReference>
<gene>
    <name evidence="4" type="ORF">Msi02_21790</name>
</gene>
<dbReference type="InterPro" id="IPR016161">
    <property type="entry name" value="Ald_DH/histidinol_DH"/>
</dbReference>
<dbReference type="InterPro" id="IPR016163">
    <property type="entry name" value="Ald_DH_C"/>
</dbReference>
<proteinExistence type="predicted"/>
<reference evidence="4 5" key="1">
    <citation type="submission" date="2021-01" db="EMBL/GenBank/DDBJ databases">
        <title>Whole genome shotgun sequence of Microbispora siamensis NBRC 104113.</title>
        <authorList>
            <person name="Komaki H."/>
            <person name="Tamura T."/>
        </authorList>
    </citation>
    <scope>NUCLEOTIDE SEQUENCE [LARGE SCALE GENOMIC DNA]</scope>
    <source>
        <strain evidence="4 5">NBRC 104113</strain>
    </source>
</reference>
<evidence type="ECO:0000313" key="4">
    <source>
        <dbReference type="EMBL" id="GIH61362.1"/>
    </source>
</evidence>
<sequence>MTSGMLERARWAARAFARYDKASVDRIVAAVARAGADNATRYAEWAVRETGFGVAEHKALKNVACSTGLVEEYAGHDYVSPRTDPAQKIVSIPRPAGVVFALTPSTNPVATVYFKILLALMTRNAIVISPHPMAKECCADAARTLAAAAAEAGAPDGVIQVIEEPKLPLIESMMADPRVDVIVATGGTPVVRAAYRSGNPALGVGPGNVPVFVDRTADLESAARLIVDSKAFDNSILCTNESVLIAEDAVADRLVSLMRGAHLLSPADRDRVREAVFPGGRFDTRFVGKDATWIAQQAGVRVPPGTRVLLAPIDRPMPEEPLAHEKLCPVLALLRVPSARAGIDAARAVLRISGAGHSAAIHSTDSRTIMEYGAAVPVLRVSVNSGNSLGGSGVHTNLPISMTIGTGYVGGSSAGENLQPGNLVNWTKLAYHVDAPFGDFAGLDPWSPPDGPVPRYPEPSNARTAPASPAAPAPQADVLREEIRRLILEELASLVRS</sequence>
<dbReference type="EMBL" id="BOOF01000009">
    <property type="protein sequence ID" value="GIH61362.1"/>
    <property type="molecule type" value="Genomic_DNA"/>
</dbReference>
<dbReference type="InterPro" id="IPR016162">
    <property type="entry name" value="Ald_DH_N"/>
</dbReference>
<feature type="region of interest" description="Disordered" evidence="2">
    <location>
        <begin position="443"/>
        <end position="476"/>
    </location>
</feature>
<evidence type="ECO:0000313" key="5">
    <source>
        <dbReference type="Proteomes" id="UP000660454"/>
    </source>
</evidence>
<comment type="caution">
    <text evidence="4">The sequence shown here is derived from an EMBL/GenBank/DDBJ whole genome shotgun (WGS) entry which is preliminary data.</text>
</comment>
<dbReference type="InterPro" id="IPR015590">
    <property type="entry name" value="Aldehyde_DH_dom"/>
</dbReference>
<keyword evidence="1" id="KW-0560">Oxidoreductase</keyword>
<dbReference type="RefSeq" id="WP_239108288.1">
    <property type="nucleotide sequence ID" value="NZ_BOOF01000009.1"/>
</dbReference>
<dbReference type="PANTHER" id="PTHR11699">
    <property type="entry name" value="ALDEHYDE DEHYDROGENASE-RELATED"/>
    <property type="match status" value="1"/>
</dbReference>
<protein>
    <submittedName>
        <fullName evidence="4">Aldehyde dehydrogenase</fullName>
    </submittedName>
</protein>
<feature type="compositionally biased region" description="Pro residues" evidence="2">
    <location>
        <begin position="446"/>
        <end position="457"/>
    </location>
</feature>
<evidence type="ECO:0000259" key="3">
    <source>
        <dbReference type="Pfam" id="PF00171"/>
    </source>
</evidence>
<dbReference type="SUPFAM" id="SSF53720">
    <property type="entry name" value="ALDH-like"/>
    <property type="match status" value="1"/>
</dbReference>